<evidence type="ECO:0000256" key="13">
    <source>
        <dbReference type="SAM" id="Phobius"/>
    </source>
</evidence>
<evidence type="ECO:0000256" key="3">
    <source>
        <dbReference type="ARBA" id="ARBA00022553"/>
    </source>
</evidence>
<dbReference type="InterPro" id="IPR059000">
    <property type="entry name" value="ATPase_P-type_domA"/>
</dbReference>
<dbReference type="Gene3D" id="3.40.1110.10">
    <property type="entry name" value="Calcium-transporting ATPase, cytoplasmic domain N"/>
    <property type="match status" value="1"/>
</dbReference>
<feature type="transmembrane region" description="Helical" evidence="13">
    <location>
        <begin position="895"/>
        <end position="912"/>
    </location>
</feature>
<dbReference type="SFLD" id="SFLDS00003">
    <property type="entry name" value="Haloacid_Dehalogenase"/>
    <property type="match status" value="1"/>
</dbReference>
<protein>
    <submittedName>
        <fullName evidence="16">Polyamine-transporting ATPase 13A3 isoform X3</fullName>
    </submittedName>
</protein>
<comment type="similarity">
    <text evidence="2">Belongs to the cation transport ATPase (P-type) (TC 3.A.3) family. Type V subfamily.</text>
</comment>
<keyword evidence="4 13" id="KW-0812">Transmembrane</keyword>
<gene>
    <name evidence="16" type="primary">LOC100202365</name>
</gene>
<evidence type="ECO:0000259" key="14">
    <source>
        <dbReference type="Pfam" id="PF00122"/>
    </source>
</evidence>
<dbReference type="NCBIfam" id="TIGR01494">
    <property type="entry name" value="ATPase_P-type"/>
    <property type="match status" value="2"/>
</dbReference>
<evidence type="ECO:0000256" key="8">
    <source>
        <dbReference type="ARBA" id="ARBA00022842"/>
    </source>
</evidence>
<keyword evidence="11 13" id="KW-0472">Membrane</keyword>
<keyword evidence="9" id="KW-1278">Translocase</keyword>
<evidence type="ECO:0000256" key="9">
    <source>
        <dbReference type="ARBA" id="ARBA00022967"/>
    </source>
</evidence>
<accession>A0ABM4BKY1</accession>
<dbReference type="SUPFAM" id="SSF81660">
    <property type="entry name" value="Metal cation-transporting ATPase, ATP-binding domain N"/>
    <property type="match status" value="1"/>
</dbReference>
<dbReference type="Proteomes" id="UP001652625">
    <property type="component" value="Chromosome 03"/>
</dbReference>
<evidence type="ECO:0000256" key="7">
    <source>
        <dbReference type="ARBA" id="ARBA00022840"/>
    </source>
</evidence>
<sequence length="1029" mass="116774">MFLRYIITETCDKIIPLEDSEKMWSFLDIRRCKYGITAKSNVHKLAIYNVNHINVPVKPYWLIFVQLSLDPFYIFQLFSVILWFTEDYTLYAALLIVLTFFSLVISTYQTKKAWQRLRDMISMPSEVKTLNRSVSSTISSYEIIFKSTRELVPGDVIIIPSKGMEVPCDVVLLSGRCIVNESSLTGESIPNNKTAIDDALESHMFYNINLHKQHTMFNGTNIIQARTDAGEENVLAVVIRTGFYTLKGGLIRSIMYPKPVHFTFFRDSMKFMLFISSMAVIGFIYTVIIFKEQRLKDSDIVKKALDLFTICVPPALPATMSVGLMTALWRLNSKDIFCIDPNRINVCGKIKLVVFDKTGTLTEDNLTVSCVIPAISGSIESVSTKNDSILDFPIFKAMATCHNLSIIDEQVSGDPIDMYMFNFTGCKLYDSNLEDLSKYENIPEKYKPHVKYFVTLQTNAKLISVLKHFTFDSALQRMSVITMDDLDELLHVYVKGSIDKILSMCIKTSIPTDIKKEIEKYTLVGKRVLAVANKDLTNVTNWYDVNKIPREEIESSLLFSGIIVFENVIKPGTHETIKMLSQANIKTIMATGDDLLTAAFIARDVNMVRPNQELIELSISDGNEVYRKIENPQKEKFTEEKKENSVVEIHHLLEYDLQSAGNKLKFSLALTGATYQTIHHELPHLLHKILVSGIIFARMSPNQKTMLVEDLQKIGYGVGMCGDGANDCGALKAAHAGIALSMAEASIAAPFTSKVFNISCVPILVMEGRAALATAFGTFKYMILYSMIQFLGIIILYSVSSSYSNNQFIYSDLGLNLPLVFSMTLSGASNKLIIKRPLGKLVHPLFISGIVLQVLFVIAFQLIAFFCIKKMPWYLDKSNFSAQDDIYFKCYENNAVVIVSYYLYIWLSLASLKGAPYRAPFYHNYVYTIVLSLTIAITLYLTIYPERSILNVMSLIESPSVDYPIFLIGIALCHLILALMLEKLLESRHAKKFIDWIRMKKEPRNKYKHILKEVYENQNWPPKEQTTFF</sequence>
<keyword evidence="5" id="KW-0479">Metal-binding</keyword>
<dbReference type="PANTHER" id="PTHR45630:SF8">
    <property type="entry name" value="CATION-TRANSPORTING ATPASE"/>
    <property type="match status" value="1"/>
</dbReference>
<keyword evidence="6" id="KW-0547">Nucleotide-binding</keyword>
<feature type="transmembrane region" description="Helical" evidence="13">
    <location>
        <begin position="963"/>
        <end position="981"/>
    </location>
</feature>
<dbReference type="Gene3D" id="2.70.150.10">
    <property type="entry name" value="Calcium-transporting ATPase, cytoplasmic transduction domain A"/>
    <property type="match status" value="1"/>
</dbReference>
<organism evidence="15 16">
    <name type="scientific">Hydra vulgaris</name>
    <name type="common">Hydra</name>
    <name type="synonym">Hydra attenuata</name>
    <dbReference type="NCBI Taxonomy" id="6087"/>
    <lineage>
        <taxon>Eukaryota</taxon>
        <taxon>Metazoa</taxon>
        <taxon>Cnidaria</taxon>
        <taxon>Hydrozoa</taxon>
        <taxon>Hydroidolina</taxon>
        <taxon>Anthoathecata</taxon>
        <taxon>Aplanulata</taxon>
        <taxon>Hydridae</taxon>
        <taxon>Hydra</taxon>
    </lineage>
</organism>
<name>A0ABM4BKY1_HYDVU</name>
<dbReference type="RefSeq" id="XP_065649693.1">
    <property type="nucleotide sequence ID" value="XM_065793621.1"/>
</dbReference>
<dbReference type="InterPro" id="IPR044492">
    <property type="entry name" value="P_typ_ATPase_HD_dom"/>
</dbReference>
<dbReference type="InterPro" id="IPR023298">
    <property type="entry name" value="ATPase_P-typ_TM_dom_sf"/>
</dbReference>
<dbReference type="InterPro" id="IPR023299">
    <property type="entry name" value="ATPase_P-typ_cyto_dom_N"/>
</dbReference>
<dbReference type="GeneID" id="100202365"/>
<keyword evidence="7" id="KW-0067">ATP-binding</keyword>
<dbReference type="InterPro" id="IPR023214">
    <property type="entry name" value="HAD_sf"/>
</dbReference>
<dbReference type="SFLD" id="SFLDG00002">
    <property type="entry name" value="C1.7:_P-type_atpase_like"/>
    <property type="match status" value="1"/>
</dbReference>
<dbReference type="InterPro" id="IPR008250">
    <property type="entry name" value="ATPase_P-typ_transduc_dom_A_sf"/>
</dbReference>
<keyword evidence="3" id="KW-0597">Phosphoprotein</keyword>
<feature type="transmembrane region" description="Helical" evidence="13">
    <location>
        <begin position="90"/>
        <end position="108"/>
    </location>
</feature>
<keyword evidence="8" id="KW-0460">Magnesium</keyword>
<evidence type="ECO:0000256" key="11">
    <source>
        <dbReference type="ARBA" id="ARBA00023136"/>
    </source>
</evidence>
<dbReference type="PRINTS" id="PR00119">
    <property type="entry name" value="CATATPASE"/>
</dbReference>
<dbReference type="Gene3D" id="3.40.50.1000">
    <property type="entry name" value="HAD superfamily/HAD-like"/>
    <property type="match status" value="1"/>
</dbReference>
<comment type="subcellular location">
    <subcellularLocation>
        <location evidence="1">Membrane</location>
        <topology evidence="1">Multi-pass membrane protein</topology>
    </subcellularLocation>
</comment>
<dbReference type="SUPFAM" id="SSF81653">
    <property type="entry name" value="Calcium ATPase, transduction domain A"/>
    <property type="match status" value="1"/>
</dbReference>
<feature type="transmembrane region" description="Helical" evidence="13">
    <location>
        <begin position="782"/>
        <end position="803"/>
    </location>
</feature>
<dbReference type="Pfam" id="PF13246">
    <property type="entry name" value="Cation_ATPase"/>
    <property type="match status" value="1"/>
</dbReference>
<feature type="transmembrane region" description="Helical" evidence="13">
    <location>
        <begin position="60"/>
        <end position="84"/>
    </location>
</feature>
<dbReference type="PROSITE" id="PS00154">
    <property type="entry name" value="ATPASE_E1_E2"/>
    <property type="match status" value="1"/>
</dbReference>
<keyword evidence="10 13" id="KW-1133">Transmembrane helix</keyword>
<evidence type="ECO:0000256" key="12">
    <source>
        <dbReference type="ARBA" id="ARBA00049360"/>
    </source>
</evidence>
<evidence type="ECO:0000256" key="6">
    <source>
        <dbReference type="ARBA" id="ARBA00022741"/>
    </source>
</evidence>
<evidence type="ECO:0000256" key="4">
    <source>
        <dbReference type="ARBA" id="ARBA00022692"/>
    </source>
</evidence>
<dbReference type="SFLD" id="SFLDF00027">
    <property type="entry name" value="p-type_atpase"/>
    <property type="match status" value="1"/>
</dbReference>
<dbReference type="InterPro" id="IPR018303">
    <property type="entry name" value="ATPase_P-typ_P_site"/>
</dbReference>
<evidence type="ECO:0000256" key="1">
    <source>
        <dbReference type="ARBA" id="ARBA00004141"/>
    </source>
</evidence>
<keyword evidence="15" id="KW-1185">Reference proteome</keyword>
<dbReference type="SUPFAM" id="SSF56784">
    <property type="entry name" value="HAD-like"/>
    <property type="match status" value="1"/>
</dbReference>
<comment type="catalytic activity">
    <reaction evidence="12">
        <text>ATP + H2O = ADP + phosphate + H(+)</text>
        <dbReference type="Rhea" id="RHEA:13065"/>
        <dbReference type="ChEBI" id="CHEBI:15377"/>
        <dbReference type="ChEBI" id="CHEBI:15378"/>
        <dbReference type="ChEBI" id="CHEBI:30616"/>
        <dbReference type="ChEBI" id="CHEBI:43474"/>
        <dbReference type="ChEBI" id="CHEBI:456216"/>
    </reaction>
</comment>
<evidence type="ECO:0000256" key="2">
    <source>
        <dbReference type="ARBA" id="ARBA00006000"/>
    </source>
</evidence>
<dbReference type="PANTHER" id="PTHR45630">
    <property type="entry name" value="CATION-TRANSPORTING ATPASE-RELATED"/>
    <property type="match status" value="1"/>
</dbReference>
<evidence type="ECO:0000256" key="10">
    <source>
        <dbReference type="ARBA" id="ARBA00022989"/>
    </source>
</evidence>
<reference evidence="16" key="1">
    <citation type="submission" date="2025-08" db="UniProtKB">
        <authorList>
            <consortium name="RefSeq"/>
        </authorList>
    </citation>
    <scope>IDENTIFICATION</scope>
</reference>
<evidence type="ECO:0000256" key="5">
    <source>
        <dbReference type="ARBA" id="ARBA00022723"/>
    </source>
</evidence>
<feature type="transmembrane region" description="Helical" evidence="13">
    <location>
        <begin position="845"/>
        <end position="866"/>
    </location>
</feature>
<feature type="transmembrane region" description="Helical" evidence="13">
    <location>
        <begin position="924"/>
        <end position="943"/>
    </location>
</feature>
<dbReference type="InterPro" id="IPR001757">
    <property type="entry name" value="P_typ_ATPase"/>
</dbReference>
<feature type="transmembrane region" description="Helical" evidence="13">
    <location>
        <begin position="271"/>
        <end position="290"/>
    </location>
</feature>
<dbReference type="InterPro" id="IPR036412">
    <property type="entry name" value="HAD-like_sf"/>
</dbReference>
<dbReference type="NCBIfam" id="TIGR01657">
    <property type="entry name" value="P-ATPase-V"/>
    <property type="match status" value="1"/>
</dbReference>
<dbReference type="InterPro" id="IPR006544">
    <property type="entry name" value="P-type_TPase_V"/>
</dbReference>
<evidence type="ECO:0000313" key="15">
    <source>
        <dbReference type="Proteomes" id="UP001652625"/>
    </source>
</evidence>
<feature type="transmembrane region" description="Helical" evidence="13">
    <location>
        <begin position="305"/>
        <end position="329"/>
    </location>
</feature>
<dbReference type="Pfam" id="PF00122">
    <property type="entry name" value="E1-E2_ATPase"/>
    <property type="match status" value="1"/>
</dbReference>
<proteinExistence type="inferred from homology"/>
<feature type="domain" description="P-type ATPase A" evidence="14">
    <location>
        <begin position="147"/>
        <end position="254"/>
    </location>
</feature>
<evidence type="ECO:0000313" key="16">
    <source>
        <dbReference type="RefSeq" id="XP_065649693.1"/>
    </source>
</evidence>
<dbReference type="SUPFAM" id="SSF81665">
    <property type="entry name" value="Calcium ATPase, transmembrane domain M"/>
    <property type="match status" value="1"/>
</dbReference>